<feature type="compositionally biased region" description="Basic and acidic residues" evidence="1">
    <location>
        <begin position="281"/>
        <end position="296"/>
    </location>
</feature>
<feature type="compositionally biased region" description="Low complexity" evidence="1">
    <location>
        <begin position="246"/>
        <end position="271"/>
    </location>
</feature>
<sequence>MPPTSPSFAPSFQIIVVPPEEDLEPDYLVFNADDLPEPVLETRPDFVSLDEALARIHTPEHPPAFNRASVPTVVMPRRSVEVADETVRDDSEIVEVVKVRRAPPEPPIQPKPKSLRSRASRAFRSIKNVARSSSRNNRPYVQDVFASSQATQATFATAPLPVTPPLARRRSMILSQLFRTPTPEGPTLEFEPYSDDEDDDRQSIPPPRGPSPSPSVRTFSSTIRRRLSILNFQRKARPASPPRTASPPTLSRGSTVPSTSSSVPQTPTEESYPCPPPSTKGADDDPDRTIGGEMRLDSLHFESLSFDADNF</sequence>
<accession>A0AAD7MGA0</accession>
<feature type="region of interest" description="Disordered" evidence="1">
    <location>
        <begin position="177"/>
        <end position="296"/>
    </location>
</feature>
<evidence type="ECO:0000313" key="3">
    <source>
        <dbReference type="Proteomes" id="UP001215280"/>
    </source>
</evidence>
<keyword evidence="3" id="KW-1185">Reference proteome</keyword>
<protein>
    <submittedName>
        <fullName evidence="2">Uncharacterized protein</fullName>
    </submittedName>
</protein>
<dbReference type="Proteomes" id="UP001215280">
    <property type="component" value="Unassembled WGS sequence"/>
</dbReference>
<organism evidence="2 3">
    <name type="scientific">Mycena maculata</name>
    <dbReference type="NCBI Taxonomy" id="230809"/>
    <lineage>
        <taxon>Eukaryota</taxon>
        <taxon>Fungi</taxon>
        <taxon>Dikarya</taxon>
        <taxon>Basidiomycota</taxon>
        <taxon>Agaricomycotina</taxon>
        <taxon>Agaricomycetes</taxon>
        <taxon>Agaricomycetidae</taxon>
        <taxon>Agaricales</taxon>
        <taxon>Marasmiineae</taxon>
        <taxon>Mycenaceae</taxon>
        <taxon>Mycena</taxon>
    </lineage>
</organism>
<proteinExistence type="predicted"/>
<dbReference type="EMBL" id="JARJLG010000339">
    <property type="protein sequence ID" value="KAJ7715950.1"/>
    <property type="molecule type" value="Genomic_DNA"/>
</dbReference>
<name>A0AAD7MGA0_9AGAR</name>
<comment type="caution">
    <text evidence="2">The sequence shown here is derived from an EMBL/GenBank/DDBJ whole genome shotgun (WGS) entry which is preliminary data.</text>
</comment>
<dbReference type="AlphaFoldDB" id="A0AAD7MGA0"/>
<gene>
    <name evidence="2" type="ORF">DFH07DRAFT_862539</name>
</gene>
<evidence type="ECO:0000256" key="1">
    <source>
        <dbReference type="SAM" id="MobiDB-lite"/>
    </source>
</evidence>
<reference evidence="2" key="1">
    <citation type="submission" date="2023-03" db="EMBL/GenBank/DDBJ databases">
        <title>Massive genome expansion in bonnet fungi (Mycena s.s.) driven by repeated elements and novel gene families across ecological guilds.</title>
        <authorList>
            <consortium name="Lawrence Berkeley National Laboratory"/>
            <person name="Harder C.B."/>
            <person name="Miyauchi S."/>
            <person name="Viragh M."/>
            <person name="Kuo A."/>
            <person name="Thoen E."/>
            <person name="Andreopoulos B."/>
            <person name="Lu D."/>
            <person name="Skrede I."/>
            <person name="Drula E."/>
            <person name="Henrissat B."/>
            <person name="Morin E."/>
            <person name="Kohler A."/>
            <person name="Barry K."/>
            <person name="LaButti K."/>
            <person name="Morin E."/>
            <person name="Salamov A."/>
            <person name="Lipzen A."/>
            <person name="Mereny Z."/>
            <person name="Hegedus B."/>
            <person name="Baldrian P."/>
            <person name="Stursova M."/>
            <person name="Weitz H."/>
            <person name="Taylor A."/>
            <person name="Grigoriev I.V."/>
            <person name="Nagy L.G."/>
            <person name="Martin F."/>
            <person name="Kauserud H."/>
        </authorList>
    </citation>
    <scope>NUCLEOTIDE SEQUENCE</scope>
    <source>
        <strain evidence="2">CBHHK188m</strain>
    </source>
</reference>
<feature type="compositionally biased region" description="Pro residues" evidence="1">
    <location>
        <begin position="204"/>
        <end position="213"/>
    </location>
</feature>
<evidence type="ECO:0000313" key="2">
    <source>
        <dbReference type="EMBL" id="KAJ7715950.1"/>
    </source>
</evidence>